<gene>
    <name evidence="1" type="ORF">LCGC14_1809820</name>
</gene>
<reference evidence="1" key="1">
    <citation type="journal article" date="2015" name="Nature">
        <title>Complex archaea that bridge the gap between prokaryotes and eukaryotes.</title>
        <authorList>
            <person name="Spang A."/>
            <person name="Saw J.H."/>
            <person name="Jorgensen S.L."/>
            <person name="Zaremba-Niedzwiedzka K."/>
            <person name="Martijn J."/>
            <person name="Lind A.E."/>
            <person name="van Eijk R."/>
            <person name="Schleper C."/>
            <person name="Guy L."/>
            <person name="Ettema T.J."/>
        </authorList>
    </citation>
    <scope>NUCLEOTIDE SEQUENCE</scope>
</reference>
<evidence type="ECO:0000313" key="1">
    <source>
        <dbReference type="EMBL" id="KKL99898.1"/>
    </source>
</evidence>
<comment type="caution">
    <text evidence="1">The sequence shown here is derived from an EMBL/GenBank/DDBJ whole genome shotgun (WGS) entry which is preliminary data.</text>
</comment>
<protein>
    <submittedName>
        <fullName evidence="1">Uncharacterized protein</fullName>
    </submittedName>
</protein>
<accession>A0A0F9GM93</accession>
<sequence length="66" mass="7339">MIKLTNTSNGAEKTDLYIPFGKIEGIALFREGMEDPKTMIHMDSGKCFAVSETPEEVLKAHEHSIT</sequence>
<organism evidence="1">
    <name type="scientific">marine sediment metagenome</name>
    <dbReference type="NCBI Taxonomy" id="412755"/>
    <lineage>
        <taxon>unclassified sequences</taxon>
        <taxon>metagenomes</taxon>
        <taxon>ecological metagenomes</taxon>
    </lineage>
</organism>
<proteinExistence type="predicted"/>
<dbReference type="EMBL" id="LAZR01017561">
    <property type="protein sequence ID" value="KKL99898.1"/>
    <property type="molecule type" value="Genomic_DNA"/>
</dbReference>
<name>A0A0F9GM93_9ZZZZ</name>
<dbReference type="AlphaFoldDB" id="A0A0F9GM93"/>